<keyword evidence="2 6" id="KW-0805">Transcription regulation</keyword>
<feature type="region of interest" description="Disordered" evidence="7">
    <location>
        <begin position="309"/>
        <end position="328"/>
    </location>
</feature>
<keyword evidence="4 6" id="KW-0804">Transcription</keyword>
<dbReference type="CDD" id="cd11378">
    <property type="entry name" value="DUF296"/>
    <property type="match status" value="1"/>
</dbReference>
<dbReference type="InterPro" id="IPR017956">
    <property type="entry name" value="AT_hook_DNA-bd_motif"/>
</dbReference>
<reference evidence="9 10" key="1">
    <citation type="journal article" date="2023" name="Hortic Res">
        <title>Pangenome of water caltrop reveals structural variations and asymmetric subgenome divergence after allopolyploidization.</title>
        <authorList>
            <person name="Zhang X."/>
            <person name="Chen Y."/>
            <person name="Wang L."/>
            <person name="Yuan Y."/>
            <person name="Fang M."/>
            <person name="Shi L."/>
            <person name="Lu R."/>
            <person name="Comes H.P."/>
            <person name="Ma Y."/>
            <person name="Chen Y."/>
            <person name="Huang G."/>
            <person name="Zhou Y."/>
            <person name="Zheng Z."/>
            <person name="Qiu Y."/>
        </authorList>
    </citation>
    <scope>NUCLEOTIDE SEQUENCE [LARGE SCALE GENOMIC DNA]</scope>
    <source>
        <tissue evidence="9">Roots</tissue>
    </source>
</reference>
<dbReference type="PANTHER" id="PTHR31500:SF45">
    <property type="entry name" value="AT-HOOK MOTIF NUCLEAR-LOCALIZED PROTEIN"/>
    <property type="match status" value="1"/>
</dbReference>
<organism evidence="9 10">
    <name type="scientific">Trapa incisa</name>
    <dbReference type="NCBI Taxonomy" id="236973"/>
    <lineage>
        <taxon>Eukaryota</taxon>
        <taxon>Viridiplantae</taxon>
        <taxon>Streptophyta</taxon>
        <taxon>Embryophyta</taxon>
        <taxon>Tracheophyta</taxon>
        <taxon>Spermatophyta</taxon>
        <taxon>Magnoliopsida</taxon>
        <taxon>eudicotyledons</taxon>
        <taxon>Gunneridae</taxon>
        <taxon>Pentapetalae</taxon>
        <taxon>rosids</taxon>
        <taxon>malvids</taxon>
        <taxon>Myrtales</taxon>
        <taxon>Lythraceae</taxon>
        <taxon>Trapa</taxon>
    </lineage>
</organism>
<comment type="subcellular location">
    <subcellularLocation>
        <location evidence="6">Nucleus</location>
    </subcellularLocation>
</comment>
<feature type="compositionally biased region" description="Basic and acidic residues" evidence="7">
    <location>
        <begin position="319"/>
        <end position="328"/>
    </location>
</feature>
<evidence type="ECO:0000256" key="7">
    <source>
        <dbReference type="SAM" id="MobiDB-lite"/>
    </source>
</evidence>
<dbReference type="GO" id="GO:0005634">
    <property type="term" value="C:nucleus"/>
    <property type="evidence" value="ECO:0007669"/>
    <property type="project" value="UniProtKB-SubCell"/>
</dbReference>
<dbReference type="SUPFAM" id="SSF117856">
    <property type="entry name" value="AF0104/ALDC/Ptd012-like"/>
    <property type="match status" value="1"/>
</dbReference>
<dbReference type="SMART" id="SM00384">
    <property type="entry name" value="AT_hook"/>
    <property type="match status" value="2"/>
</dbReference>
<feature type="region of interest" description="Disordered" evidence="7">
    <location>
        <begin position="50"/>
        <end position="125"/>
    </location>
</feature>
<accession>A0AAN7GHR9</accession>
<dbReference type="InterPro" id="IPR005175">
    <property type="entry name" value="PPC_dom"/>
</dbReference>
<proteinExistence type="predicted"/>
<dbReference type="EMBL" id="JAXIOK010000024">
    <property type="protein sequence ID" value="KAK4741904.1"/>
    <property type="molecule type" value="Genomic_DNA"/>
</dbReference>
<name>A0AAN7GHR9_9MYRT</name>
<dbReference type="AlphaFoldDB" id="A0AAN7GHR9"/>
<evidence type="ECO:0000256" key="4">
    <source>
        <dbReference type="ARBA" id="ARBA00023163"/>
    </source>
</evidence>
<dbReference type="PROSITE" id="PS51742">
    <property type="entry name" value="PPC"/>
    <property type="match status" value="1"/>
</dbReference>
<feature type="region of interest" description="Disordered" evidence="7">
    <location>
        <begin position="255"/>
        <end position="286"/>
    </location>
</feature>
<evidence type="ECO:0000256" key="3">
    <source>
        <dbReference type="ARBA" id="ARBA00023125"/>
    </source>
</evidence>
<feature type="domain" description="PPC" evidence="8">
    <location>
        <begin position="133"/>
        <end position="271"/>
    </location>
</feature>
<dbReference type="Proteomes" id="UP001345219">
    <property type="component" value="Chromosome 19"/>
</dbReference>
<evidence type="ECO:0000313" key="10">
    <source>
        <dbReference type="Proteomes" id="UP001345219"/>
    </source>
</evidence>
<dbReference type="InterPro" id="IPR039605">
    <property type="entry name" value="AHL"/>
</dbReference>
<evidence type="ECO:0000259" key="8">
    <source>
        <dbReference type="PROSITE" id="PS51742"/>
    </source>
</evidence>
<dbReference type="GO" id="GO:0003680">
    <property type="term" value="F:minor groove of adenine-thymine-rich DNA binding"/>
    <property type="evidence" value="ECO:0007669"/>
    <property type="project" value="UniProtKB-UniRule"/>
</dbReference>
<evidence type="ECO:0000256" key="1">
    <source>
        <dbReference type="ARBA" id="ARBA00003687"/>
    </source>
</evidence>
<comment type="caution">
    <text evidence="9">The sequence shown here is derived from an EMBL/GenBank/DDBJ whole genome shotgun (WGS) entry which is preliminary data.</text>
</comment>
<evidence type="ECO:0000256" key="5">
    <source>
        <dbReference type="ARBA" id="ARBA00023242"/>
    </source>
</evidence>
<dbReference type="Gene3D" id="3.30.1330.80">
    <property type="entry name" value="Hypothetical protein, similar to alpha- acetolactate decarboxylase, domain 2"/>
    <property type="match status" value="1"/>
</dbReference>
<keyword evidence="3 6" id="KW-0238">DNA-binding</keyword>
<evidence type="ECO:0000256" key="2">
    <source>
        <dbReference type="ARBA" id="ARBA00023015"/>
    </source>
</evidence>
<comment type="domain">
    <text evidence="6">The PPC domain mediates interactions between AHL proteins.</text>
</comment>
<gene>
    <name evidence="9" type="ORF">SAY87_025492</name>
</gene>
<comment type="function">
    <text evidence="1 6">Transcription factor that specifically binds AT-rich DNA sequences related to the nuclear matrix attachment regions (MARs).</text>
</comment>
<keyword evidence="5 6" id="KW-0539">Nucleus</keyword>
<evidence type="ECO:0000256" key="6">
    <source>
        <dbReference type="RuleBase" id="RU367031"/>
    </source>
</evidence>
<dbReference type="PANTHER" id="PTHR31500">
    <property type="entry name" value="AT-HOOK MOTIF NUCLEAR-LOCALIZED PROTEIN 9"/>
    <property type="match status" value="1"/>
</dbReference>
<dbReference type="Pfam" id="PF03479">
    <property type="entry name" value="PCC"/>
    <property type="match status" value="1"/>
</dbReference>
<evidence type="ECO:0000313" key="9">
    <source>
        <dbReference type="EMBL" id="KAK4741904.1"/>
    </source>
</evidence>
<sequence>MEGTSSSVEISASAVMEREQSVSTMRAASQVTDAIMAGVGMIQTPPGGFAFDGGIGQPSAAPIDEEAAGGSAAMSTPAVGRKRGRPKKYEFLESGESQSDLASPRPNNRGRGRPKGSMNKQPLPTSACNLIETTGMDFTPHVTAVQAGEDIIKKVASYSHGGDSVLVMSATGDVLSLVIRQAARPDHGSTVTMNGTLQILSLQGLLSFRSGVPSGLNILVAQPNGYIFGGHLAGPLIAAGPVQLILGTFKENIPKERKMKRPRKSPLSAPSDAAKSDKASESTNPSNAFDGALLSCDVSCKIPASAGLEELAPGPSGHASEDHFPHDN</sequence>
<keyword evidence="10" id="KW-1185">Reference proteome</keyword>
<protein>
    <recommendedName>
        <fullName evidence="6">AT-hook motif nuclear-localized protein</fullName>
    </recommendedName>
</protein>